<dbReference type="InterPro" id="IPR000673">
    <property type="entry name" value="Sig_transdc_resp-reg_Me-estase"/>
</dbReference>
<comment type="domain">
    <text evidence="5">Contains a C-terminal catalytic domain, and an N-terminal region which modulates catalytic activity.</text>
</comment>
<dbReference type="SUPFAM" id="SSF52738">
    <property type="entry name" value="Methylesterase CheB, C-terminal domain"/>
    <property type="match status" value="1"/>
</dbReference>
<accession>A0A084SG18</accession>
<dbReference type="CDD" id="cd17541">
    <property type="entry name" value="REC_CheB-like"/>
    <property type="match status" value="1"/>
</dbReference>
<keyword evidence="2 5" id="KW-0145">Chemotaxis</keyword>
<evidence type="ECO:0000256" key="5">
    <source>
        <dbReference type="HAMAP-Rule" id="MF_00099"/>
    </source>
</evidence>
<comment type="subcellular location">
    <subcellularLocation>
        <location evidence="5">Cytoplasm</location>
    </subcellularLocation>
</comment>
<dbReference type="PIRSF" id="PIRSF000876">
    <property type="entry name" value="RR_chemtxs_CheB"/>
    <property type="match status" value="1"/>
</dbReference>
<protein>
    <recommendedName>
        <fullName evidence="5">Protein-glutamate methylesterase/protein-glutamine glutaminase</fullName>
        <ecNumber evidence="5">3.1.1.61</ecNumber>
        <ecNumber evidence="5">3.5.1.44</ecNumber>
    </recommendedName>
</protein>
<evidence type="ECO:0000256" key="8">
    <source>
        <dbReference type="SAM" id="MobiDB-lite"/>
    </source>
</evidence>
<dbReference type="RefSeq" id="WP_043412340.1">
    <property type="nucleotide sequence ID" value="NZ_JPMI01000378.1"/>
</dbReference>
<sequence>MASVLRVLVVDDSAVVRQGVLTLLQHVPGMVVEVASDPLIAKQKMKSQRPDVILLDLEMPRMDGLTFLRELMREDEPVPVVVCSGLAGPGSETAVRALQEGALEIIAKPQLGVGEFLRESRARLVQALRNAARARSRLVRRGTPVKEEPERPERLARPERPPPSMLTVTTDMVVAVGASTGGTEALRQLLERMPPDCPGIVIVQHMPEQFTSAFAKRLHELCRIEVKEAEQGDRVQQGRALIAPGNRHLRVRRSGGHYQVELMDGGRVSGHKPSVDVLFQSVARAAGENAVGVLLTGMGEDGADGLLVMKQAGAETLAQDEASCVVFGMPRAAIQRGAVDEVVSIRGMTDAVLRRARRVRVH</sequence>
<evidence type="ECO:0000259" key="10">
    <source>
        <dbReference type="PROSITE" id="PS50122"/>
    </source>
</evidence>
<dbReference type="GO" id="GO:0006935">
    <property type="term" value="P:chemotaxis"/>
    <property type="evidence" value="ECO:0007669"/>
    <property type="project" value="UniProtKB-UniRule"/>
</dbReference>
<keyword evidence="1 5" id="KW-0963">Cytoplasm</keyword>
<dbReference type="EMBL" id="JPMI01000378">
    <property type="protein sequence ID" value="KFA87403.1"/>
    <property type="molecule type" value="Genomic_DNA"/>
</dbReference>
<evidence type="ECO:0000256" key="7">
    <source>
        <dbReference type="PROSITE-ProRule" id="PRU00169"/>
    </source>
</evidence>
<feature type="active site" evidence="5 6">
    <location>
        <position position="179"/>
    </location>
</feature>
<comment type="catalytic activity">
    <reaction evidence="5">
        <text>L-glutaminyl-[protein] + H2O = L-glutamyl-[protein] + NH4(+)</text>
        <dbReference type="Rhea" id="RHEA:16441"/>
        <dbReference type="Rhea" id="RHEA-COMP:10207"/>
        <dbReference type="Rhea" id="RHEA-COMP:10208"/>
        <dbReference type="ChEBI" id="CHEBI:15377"/>
        <dbReference type="ChEBI" id="CHEBI:28938"/>
        <dbReference type="ChEBI" id="CHEBI:29973"/>
        <dbReference type="ChEBI" id="CHEBI:30011"/>
        <dbReference type="EC" id="3.5.1.44"/>
    </reaction>
</comment>
<dbReference type="PROSITE" id="PS50122">
    <property type="entry name" value="CHEB"/>
    <property type="match status" value="1"/>
</dbReference>
<dbReference type="GO" id="GO:0008984">
    <property type="term" value="F:protein-glutamate methylesterase activity"/>
    <property type="evidence" value="ECO:0007669"/>
    <property type="project" value="UniProtKB-UniRule"/>
</dbReference>
<dbReference type="PANTHER" id="PTHR42872:SF6">
    <property type="entry name" value="PROTEIN-GLUTAMATE METHYLESTERASE_PROTEIN-GLUTAMINE GLUTAMINASE"/>
    <property type="match status" value="1"/>
</dbReference>
<evidence type="ECO:0000256" key="2">
    <source>
        <dbReference type="ARBA" id="ARBA00022500"/>
    </source>
</evidence>
<dbReference type="InterPro" id="IPR001789">
    <property type="entry name" value="Sig_transdc_resp-reg_receiver"/>
</dbReference>
<dbReference type="EC" id="3.5.1.44" evidence="5"/>
<dbReference type="Gene3D" id="3.40.50.180">
    <property type="entry name" value="Methylesterase CheB, C-terminal domain"/>
    <property type="match status" value="1"/>
</dbReference>
<evidence type="ECO:0000259" key="9">
    <source>
        <dbReference type="PROSITE" id="PS50110"/>
    </source>
</evidence>
<evidence type="ECO:0000313" key="11">
    <source>
        <dbReference type="EMBL" id="KFA87403.1"/>
    </source>
</evidence>
<dbReference type="PANTHER" id="PTHR42872">
    <property type="entry name" value="PROTEIN-GLUTAMATE METHYLESTERASE/PROTEIN-GLUTAMINE GLUTAMINASE"/>
    <property type="match status" value="1"/>
</dbReference>
<evidence type="ECO:0000256" key="1">
    <source>
        <dbReference type="ARBA" id="ARBA00022490"/>
    </source>
</evidence>
<gene>
    <name evidence="5" type="primary">cheB</name>
    <name evidence="11" type="ORF">Q664_47830</name>
</gene>
<dbReference type="Gene3D" id="3.40.50.2300">
    <property type="match status" value="1"/>
</dbReference>
<dbReference type="GO" id="GO:0050568">
    <property type="term" value="F:protein-glutamine glutaminase activity"/>
    <property type="evidence" value="ECO:0007669"/>
    <property type="project" value="UniProtKB-UniRule"/>
</dbReference>
<feature type="compositionally biased region" description="Basic and acidic residues" evidence="8">
    <location>
        <begin position="144"/>
        <end position="160"/>
    </location>
</feature>
<keyword evidence="5 7" id="KW-0597">Phosphoprotein</keyword>
<dbReference type="InterPro" id="IPR008248">
    <property type="entry name" value="CheB-like"/>
</dbReference>
<feature type="active site" evidence="5 6">
    <location>
        <position position="205"/>
    </location>
</feature>
<evidence type="ECO:0000256" key="3">
    <source>
        <dbReference type="ARBA" id="ARBA00022801"/>
    </source>
</evidence>
<dbReference type="SUPFAM" id="SSF52172">
    <property type="entry name" value="CheY-like"/>
    <property type="match status" value="1"/>
</dbReference>
<evidence type="ECO:0000313" key="12">
    <source>
        <dbReference type="Proteomes" id="UP000028547"/>
    </source>
</evidence>
<dbReference type="NCBIfam" id="NF001965">
    <property type="entry name" value="PRK00742.1"/>
    <property type="match status" value="1"/>
</dbReference>
<keyword evidence="3 5" id="KW-0378">Hydrolase</keyword>
<dbReference type="Pfam" id="PF01339">
    <property type="entry name" value="CheB_methylest"/>
    <property type="match status" value="1"/>
</dbReference>
<dbReference type="GO" id="GO:0000156">
    <property type="term" value="F:phosphorelay response regulator activity"/>
    <property type="evidence" value="ECO:0007669"/>
    <property type="project" value="InterPro"/>
</dbReference>
<dbReference type="NCBIfam" id="NF009206">
    <property type="entry name" value="PRK12555.1"/>
    <property type="match status" value="1"/>
</dbReference>
<dbReference type="HAMAP" id="MF_00099">
    <property type="entry name" value="CheB_chemtxs"/>
    <property type="match status" value="1"/>
</dbReference>
<comment type="similarity">
    <text evidence="5">Belongs to the CheB family.</text>
</comment>
<proteinExistence type="inferred from homology"/>
<dbReference type="Pfam" id="PF00072">
    <property type="entry name" value="Response_reg"/>
    <property type="match status" value="1"/>
</dbReference>
<feature type="active site" evidence="5 6">
    <location>
        <position position="301"/>
    </location>
</feature>
<dbReference type="EC" id="3.1.1.61" evidence="5"/>
<dbReference type="InterPro" id="IPR011006">
    <property type="entry name" value="CheY-like_superfamily"/>
</dbReference>
<comment type="catalytic activity">
    <reaction evidence="4 5">
        <text>[protein]-L-glutamate 5-O-methyl ester + H2O = L-glutamyl-[protein] + methanol + H(+)</text>
        <dbReference type="Rhea" id="RHEA:23236"/>
        <dbReference type="Rhea" id="RHEA-COMP:10208"/>
        <dbReference type="Rhea" id="RHEA-COMP:10311"/>
        <dbReference type="ChEBI" id="CHEBI:15377"/>
        <dbReference type="ChEBI" id="CHEBI:15378"/>
        <dbReference type="ChEBI" id="CHEBI:17790"/>
        <dbReference type="ChEBI" id="CHEBI:29973"/>
        <dbReference type="ChEBI" id="CHEBI:82795"/>
        <dbReference type="EC" id="3.1.1.61"/>
    </reaction>
</comment>
<name>A0A084SG18_9BACT</name>
<evidence type="ECO:0000256" key="6">
    <source>
        <dbReference type="PROSITE-ProRule" id="PRU00050"/>
    </source>
</evidence>
<feature type="domain" description="Response regulatory" evidence="9">
    <location>
        <begin position="6"/>
        <end position="123"/>
    </location>
</feature>
<comment type="PTM">
    <text evidence="5">Phosphorylated by CheA. Phosphorylation of the N-terminal regulatory domain activates the methylesterase activity.</text>
</comment>
<dbReference type="Proteomes" id="UP000028547">
    <property type="component" value="Unassembled WGS sequence"/>
</dbReference>
<dbReference type="SMART" id="SM00448">
    <property type="entry name" value="REC"/>
    <property type="match status" value="1"/>
</dbReference>
<comment type="caution">
    <text evidence="11">The sequence shown here is derived from an EMBL/GenBank/DDBJ whole genome shotgun (WGS) entry which is preliminary data.</text>
</comment>
<reference evidence="11 12" key="1">
    <citation type="submission" date="2014-07" db="EMBL/GenBank/DDBJ databases">
        <title>Draft Genome Sequence of Gephyronic Acid Producer, Cystobacter violaceus Strain Cb vi76.</title>
        <authorList>
            <person name="Stevens D.C."/>
            <person name="Young J."/>
            <person name="Carmichael R."/>
            <person name="Tan J."/>
            <person name="Taylor R.E."/>
        </authorList>
    </citation>
    <scope>NUCLEOTIDE SEQUENCE [LARGE SCALE GENOMIC DNA]</scope>
    <source>
        <strain evidence="11 12">Cb vi76</strain>
    </source>
</reference>
<feature type="domain" description="CheB-type methylesterase" evidence="10">
    <location>
        <begin position="167"/>
        <end position="359"/>
    </location>
</feature>
<feature type="region of interest" description="Disordered" evidence="8">
    <location>
        <begin position="139"/>
        <end position="165"/>
    </location>
</feature>
<dbReference type="PROSITE" id="PS50110">
    <property type="entry name" value="RESPONSE_REGULATORY"/>
    <property type="match status" value="1"/>
</dbReference>
<evidence type="ECO:0000256" key="4">
    <source>
        <dbReference type="ARBA" id="ARBA00048267"/>
    </source>
</evidence>
<feature type="modified residue" description="4-aspartylphosphate" evidence="5 7">
    <location>
        <position position="56"/>
    </location>
</feature>
<dbReference type="InterPro" id="IPR035909">
    <property type="entry name" value="CheB_C"/>
</dbReference>
<comment type="function">
    <text evidence="5">Involved in chemotaxis. Part of a chemotaxis signal transduction system that modulates chemotaxis in response to various stimuli. Catalyzes the demethylation of specific methylglutamate residues introduced into the chemoreceptors (methyl-accepting chemotaxis proteins or MCP) by CheR. Also mediates the irreversible deamidation of specific glutamine residues to glutamic acid.</text>
</comment>
<organism evidence="11 12">
    <name type="scientific">Archangium violaceum Cb vi76</name>
    <dbReference type="NCBI Taxonomy" id="1406225"/>
    <lineage>
        <taxon>Bacteria</taxon>
        <taxon>Pseudomonadati</taxon>
        <taxon>Myxococcota</taxon>
        <taxon>Myxococcia</taxon>
        <taxon>Myxococcales</taxon>
        <taxon>Cystobacterineae</taxon>
        <taxon>Archangiaceae</taxon>
        <taxon>Archangium</taxon>
    </lineage>
</organism>
<dbReference type="CDD" id="cd16432">
    <property type="entry name" value="CheB_Rec"/>
    <property type="match status" value="1"/>
</dbReference>
<dbReference type="AlphaFoldDB" id="A0A084SG18"/>
<dbReference type="GO" id="GO:0005737">
    <property type="term" value="C:cytoplasm"/>
    <property type="evidence" value="ECO:0007669"/>
    <property type="project" value="UniProtKB-SubCell"/>
</dbReference>